<dbReference type="Proteomes" id="UP000596660">
    <property type="component" value="Unplaced"/>
</dbReference>
<keyword evidence="4" id="KW-1185">Reference proteome</keyword>
<accession>A0A803MAV5</accession>
<evidence type="ECO:0000256" key="1">
    <source>
        <dbReference type="SAM" id="MobiDB-lite"/>
    </source>
</evidence>
<reference evidence="3" key="2">
    <citation type="submission" date="2021-03" db="UniProtKB">
        <authorList>
            <consortium name="EnsemblPlants"/>
        </authorList>
    </citation>
    <scope>IDENTIFICATION</scope>
</reference>
<organism evidence="3 4">
    <name type="scientific">Chenopodium quinoa</name>
    <name type="common">Quinoa</name>
    <dbReference type="NCBI Taxonomy" id="63459"/>
    <lineage>
        <taxon>Eukaryota</taxon>
        <taxon>Viridiplantae</taxon>
        <taxon>Streptophyta</taxon>
        <taxon>Embryophyta</taxon>
        <taxon>Tracheophyta</taxon>
        <taxon>Spermatophyta</taxon>
        <taxon>Magnoliopsida</taxon>
        <taxon>eudicotyledons</taxon>
        <taxon>Gunneridae</taxon>
        <taxon>Pentapetalae</taxon>
        <taxon>Caryophyllales</taxon>
        <taxon>Chenopodiaceae</taxon>
        <taxon>Chenopodioideae</taxon>
        <taxon>Atripliceae</taxon>
        <taxon>Chenopodium</taxon>
    </lineage>
</organism>
<dbReference type="InterPro" id="IPR005174">
    <property type="entry name" value="KIB1-4_b-propeller"/>
</dbReference>
<evidence type="ECO:0000259" key="2">
    <source>
        <dbReference type="Pfam" id="PF03478"/>
    </source>
</evidence>
<feature type="domain" description="KIB1-4 beta-propeller" evidence="2">
    <location>
        <begin position="81"/>
        <end position="372"/>
    </location>
</feature>
<sequence>MVNWSNLPLELLDLIASKFDTPFVTCPLRSVCFTWRFSIPQSLPIFFPPIKIFNSNVHHCDLRLTKQTFFQLSPSFDHDASEWLIKTEEHSPGALHLFNPFSRTLIKQLAPNLPRKFDLTNIKIKELDSEYVLRNIIISPSTRNMDYYNNMEHQKVTVTFLNSISNNVNVDYVILSMHNTSKLLMYQSKIESWEFLDDYTLGYDDRSIYINDWSLHYVDVVEYDGTFYVVTNSGRTVAIKVIDFSVTITLVKTVVIGGDKKCLVKVADDLLMVDLYTNLTPELIKVHRVEIFKLDKDGQNWILVTNLEEHTIFLSNHSSFSTIGLKGCKGNCIYFHFKNLESKDSYFSEIKEGDFDEVDDFEWKSDEVGVFDFENETCGPLEKYLEAKAVGDGGQDGHDCARELRFDCENVDVTDGYEDGGEDDVSFYEEGLESVGLVSDDGLREGEVQEDEEGEGFEVEDKDKGADYEEDEVEPCVEGEFDGTGAEGPSFITPKKNTIMVHIVFGVEEEVLPPSLGMVCGSWDELDTYFWSYARQKGFGIVRVASGWVDVKKELEKGKCCKQRRNAKWTCDCYGYASRKRKQDALKEGLLQDEETVQKRKTIKCGCPVELYAISDSESEFRSLSTSSSLSLSSSVLPSSSTTTLSPSLFVSNTVTFYSRSSASTSRFRFLLLLGSPSSILRLHLRGTLLH</sequence>
<dbReference type="Pfam" id="PF03478">
    <property type="entry name" value="Beta-prop_KIB1-4"/>
    <property type="match status" value="1"/>
</dbReference>
<dbReference type="EnsemblPlants" id="AUR62026222-RA">
    <property type="protein sequence ID" value="AUR62026222-RA:cds"/>
    <property type="gene ID" value="AUR62026222"/>
</dbReference>
<evidence type="ECO:0000313" key="3">
    <source>
        <dbReference type="EnsemblPlants" id="AUR62026222-RA:cds"/>
    </source>
</evidence>
<dbReference type="Gramene" id="AUR62026222-RA">
    <property type="protein sequence ID" value="AUR62026222-RA:cds"/>
    <property type="gene ID" value="AUR62026222"/>
</dbReference>
<name>A0A803MAV5_CHEQI</name>
<proteinExistence type="predicted"/>
<reference evidence="3" key="1">
    <citation type="journal article" date="2017" name="Nature">
        <title>The genome of Chenopodium quinoa.</title>
        <authorList>
            <person name="Jarvis D.E."/>
            <person name="Ho Y.S."/>
            <person name="Lightfoot D.J."/>
            <person name="Schmoeckel S.M."/>
            <person name="Li B."/>
            <person name="Borm T.J.A."/>
            <person name="Ohyanagi H."/>
            <person name="Mineta K."/>
            <person name="Michell C.T."/>
            <person name="Saber N."/>
            <person name="Kharbatia N.M."/>
            <person name="Rupper R.R."/>
            <person name="Sharp A.R."/>
            <person name="Dally N."/>
            <person name="Boughton B.A."/>
            <person name="Woo Y.H."/>
            <person name="Gao G."/>
            <person name="Schijlen E.G.W.M."/>
            <person name="Guo X."/>
            <person name="Momin A.A."/>
            <person name="Negrao S."/>
            <person name="Al-Babili S."/>
            <person name="Gehring C."/>
            <person name="Roessner U."/>
            <person name="Jung C."/>
            <person name="Murphy K."/>
            <person name="Arold S.T."/>
            <person name="Gojobori T."/>
            <person name="van der Linden C.G."/>
            <person name="van Loo E.N."/>
            <person name="Jellen E.N."/>
            <person name="Maughan P.J."/>
            <person name="Tester M."/>
        </authorList>
    </citation>
    <scope>NUCLEOTIDE SEQUENCE [LARGE SCALE GENOMIC DNA]</scope>
    <source>
        <strain evidence="3">cv. PI 614886</strain>
    </source>
</reference>
<feature type="region of interest" description="Disordered" evidence="1">
    <location>
        <begin position="438"/>
        <end position="471"/>
    </location>
</feature>
<evidence type="ECO:0000313" key="4">
    <source>
        <dbReference type="Proteomes" id="UP000596660"/>
    </source>
</evidence>
<dbReference type="PANTHER" id="PTHR47123">
    <property type="entry name" value="F-BOX PROTEIN SKIP23"/>
    <property type="match status" value="1"/>
</dbReference>
<dbReference type="AlphaFoldDB" id="A0A803MAV5"/>
<protein>
    <recommendedName>
        <fullName evidence="2">KIB1-4 beta-propeller domain-containing protein</fullName>
    </recommendedName>
</protein>
<dbReference type="InterPro" id="IPR051304">
    <property type="entry name" value="SCF_F-box_domain"/>
</dbReference>
<feature type="compositionally biased region" description="Acidic residues" evidence="1">
    <location>
        <begin position="448"/>
        <end position="458"/>
    </location>
</feature>
<dbReference type="PANTHER" id="PTHR47123:SF15">
    <property type="entry name" value="F-BOX PROTEIN SKIP23"/>
    <property type="match status" value="1"/>
</dbReference>